<evidence type="ECO:0000313" key="3">
    <source>
        <dbReference type="Proteomes" id="UP001342314"/>
    </source>
</evidence>
<dbReference type="PANTHER" id="PTHR37948">
    <property type="entry name" value="ZGC:113208"/>
    <property type="match status" value="1"/>
</dbReference>
<feature type="compositionally biased region" description="Pro residues" evidence="1">
    <location>
        <begin position="33"/>
        <end position="42"/>
    </location>
</feature>
<keyword evidence="3" id="KW-1185">Reference proteome</keyword>
<comment type="caution">
    <text evidence="2">The sequence shown here is derived from an EMBL/GenBank/DDBJ whole genome shotgun (WGS) entry which is preliminary data.</text>
</comment>
<gene>
    <name evidence="2" type="ORF">Rhopal_006461-T1</name>
</gene>
<dbReference type="EMBL" id="BQKY01000014">
    <property type="protein sequence ID" value="GJN93406.1"/>
    <property type="molecule type" value="Genomic_DNA"/>
</dbReference>
<organism evidence="2 3">
    <name type="scientific">Rhodotorula paludigena</name>
    <dbReference type="NCBI Taxonomy" id="86838"/>
    <lineage>
        <taxon>Eukaryota</taxon>
        <taxon>Fungi</taxon>
        <taxon>Dikarya</taxon>
        <taxon>Basidiomycota</taxon>
        <taxon>Pucciniomycotina</taxon>
        <taxon>Microbotryomycetes</taxon>
        <taxon>Sporidiobolales</taxon>
        <taxon>Sporidiobolaceae</taxon>
        <taxon>Rhodotorula</taxon>
    </lineage>
</organism>
<sequence length="298" mass="33634">MARTRTARARSPAATLDAPPAAPNEPTISDPSPSSPTSPPPVRSVSSPDPPKPKRKRPVEPKFERVGALASRKKRRVGPEAGEGAVQAGGAGDRMARVGEKYSPGDGQMVYVLTAPMPERDAATRDFIFEDWPEFRPNLSPEEIIRQGAFDGGFFRPVKSQKSKRELHEDWTDFPSEWYAGLDTSLYLTRPDGLEDSVNKWQAHMGQPYEAWEKNGWLRHDARQVQRWKGVAGETGRFRRMLYGQYRKRGVHFVEPDEEDVSPGIRQTLNHWAYDPNTDHLNRFREEKGDNVANDDAD</sequence>
<feature type="region of interest" description="Disordered" evidence="1">
    <location>
        <begin position="1"/>
        <end position="92"/>
    </location>
</feature>
<protein>
    <submittedName>
        <fullName evidence="2">Uncharacterized protein</fullName>
    </submittedName>
</protein>
<dbReference type="Proteomes" id="UP001342314">
    <property type="component" value="Unassembled WGS sequence"/>
</dbReference>
<accession>A0AAV5GLF1</accession>
<reference evidence="2 3" key="1">
    <citation type="submission" date="2021-12" db="EMBL/GenBank/DDBJ databases">
        <title>High titer production of polyol ester of fatty acids by Rhodotorula paludigena BS15 towards product separation-free biomass refinery.</title>
        <authorList>
            <person name="Mano J."/>
            <person name="Ono H."/>
            <person name="Tanaka T."/>
            <person name="Naito K."/>
            <person name="Sushida H."/>
            <person name="Ike M."/>
            <person name="Tokuyasu K."/>
            <person name="Kitaoka M."/>
        </authorList>
    </citation>
    <scope>NUCLEOTIDE SEQUENCE [LARGE SCALE GENOMIC DNA]</scope>
    <source>
        <strain evidence="2 3">BS15</strain>
    </source>
</reference>
<dbReference type="PANTHER" id="PTHR37948:SF1">
    <property type="entry name" value="BLL5189 PROTEIN"/>
    <property type="match status" value="1"/>
</dbReference>
<evidence type="ECO:0000313" key="2">
    <source>
        <dbReference type="EMBL" id="GJN93406.1"/>
    </source>
</evidence>
<evidence type="ECO:0000256" key="1">
    <source>
        <dbReference type="SAM" id="MobiDB-lite"/>
    </source>
</evidence>
<name>A0AAV5GLF1_9BASI</name>
<dbReference type="AlphaFoldDB" id="A0AAV5GLF1"/>
<proteinExistence type="predicted"/>
<feature type="compositionally biased region" description="Low complexity" evidence="1">
    <location>
        <begin position="9"/>
        <end position="19"/>
    </location>
</feature>